<sequence length="782" mass="86163">MDLEENKRKPLEGLNPYLGLTQKEVDERDRLGLKNHALKPLTRSIQRIFADNTLTLFNLINFTIACFIIYTGSYKNLLFLGVALCNTAMGIFQEIRAKRQVDKLTILTEGKVRVIREGKEIEIEQEELVLDDVMLVRRGDQAYADGIVLETTGLEVDESQLTGEADAVIKKQGDDVFSGSFVLSGTAHVQATAIGADSFVSKLSLEVKQEKTAYSELLRSIKMIIRILAFVIVPLGVILFFSQLSQSQDINAAILGTAAAMIGMIPEGLVLLTSIALAVGVVNLARQKVLVKTMPAIETLARVDVLCLDKTGTITSGNLKVSEILPEKGFTQADVEEGISAIIYTLQDKNSTSLALERSFTEDPGWEATARFPFSSDKKWSGASFGNRGTYIIGAPEFVFETLPAEKRQQIDEFAKSGYRVLSLAKKKGAFEDSEHTLELVGLVLITDELREEAKDTFHYFKEQGVSIRVISGDNPATVSNVALQAEIDGSDRYVDMSQVGKNPDYGQLVQNYVVFGRVTPHQKKHLVQAFQAEGHTVAMTGDGVNDVLALKESNCSIAMAEGSDASKSVADFVLINNNFDSMISVLKEGRRVINNIERVASLYLIKTIYSVILTVIYTFLSSRYPFQPIQLSPISSLTVGIPSFFLAIKPNYKRIQGEFLKKVLHNALPAALCVVTYVLVINALGGLTGLSFAQTSTLSVLLTGTVCFTTLIAVAKPFDFKIKILITLLMTAFVMLFLFTGSIFNLASLLNVNMIMVYVPLILSVYPFFHFIRAFMLRFVK</sequence>
<dbReference type="Gene3D" id="1.20.1110.10">
    <property type="entry name" value="Calcium-transporting ATPase, transmembrane domain"/>
    <property type="match status" value="1"/>
</dbReference>
<dbReference type="SFLD" id="SFLDG00002">
    <property type="entry name" value="C1.7:_P-type_atpase_like"/>
    <property type="match status" value="1"/>
</dbReference>
<dbReference type="EMBL" id="LARY01000001">
    <property type="protein sequence ID" value="RDX02132.1"/>
    <property type="molecule type" value="Genomic_DNA"/>
</dbReference>
<feature type="transmembrane region" description="Helical" evidence="9">
    <location>
        <begin position="699"/>
        <end position="716"/>
    </location>
</feature>
<evidence type="ECO:0000259" key="10">
    <source>
        <dbReference type="Pfam" id="PF00122"/>
    </source>
</evidence>
<dbReference type="GO" id="GO:0016020">
    <property type="term" value="C:membrane"/>
    <property type="evidence" value="ECO:0007669"/>
    <property type="project" value="UniProtKB-SubCell"/>
</dbReference>
<dbReference type="Gene3D" id="3.40.50.1000">
    <property type="entry name" value="HAD superfamily/HAD-like"/>
    <property type="match status" value="1"/>
</dbReference>
<keyword evidence="8 9" id="KW-0472">Membrane</keyword>
<dbReference type="InterPro" id="IPR001757">
    <property type="entry name" value="P_typ_ATPase"/>
</dbReference>
<evidence type="ECO:0000256" key="4">
    <source>
        <dbReference type="ARBA" id="ARBA00022692"/>
    </source>
</evidence>
<keyword evidence="5" id="KW-1278">Translocase</keyword>
<dbReference type="SFLD" id="SFLDS00003">
    <property type="entry name" value="Haloacid_Dehalogenase"/>
    <property type="match status" value="1"/>
</dbReference>
<dbReference type="InterPro" id="IPR059000">
    <property type="entry name" value="ATPase_P-type_domA"/>
</dbReference>
<dbReference type="AlphaFoldDB" id="A0A3D8TTH8"/>
<feature type="transmembrane region" description="Helical" evidence="9">
    <location>
        <begin position="48"/>
        <end position="71"/>
    </location>
</feature>
<evidence type="ECO:0000256" key="5">
    <source>
        <dbReference type="ARBA" id="ARBA00022967"/>
    </source>
</evidence>
<dbReference type="InterPro" id="IPR008250">
    <property type="entry name" value="ATPase_P-typ_transduc_dom_A_sf"/>
</dbReference>
<dbReference type="InterPro" id="IPR018303">
    <property type="entry name" value="ATPase_P-typ_P_site"/>
</dbReference>
<dbReference type="SUPFAM" id="SSF81665">
    <property type="entry name" value="Calcium ATPase, transmembrane domain M"/>
    <property type="match status" value="1"/>
</dbReference>
<accession>A0A3D8TTH8</accession>
<dbReference type="InterPro" id="IPR023298">
    <property type="entry name" value="ATPase_P-typ_TM_dom_sf"/>
</dbReference>
<dbReference type="Pfam" id="PF00122">
    <property type="entry name" value="E1-E2_ATPase"/>
    <property type="match status" value="1"/>
</dbReference>
<evidence type="ECO:0000256" key="2">
    <source>
        <dbReference type="ARBA" id="ARBA00022448"/>
    </source>
</evidence>
<dbReference type="InterPro" id="IPR023214">
    <property type="entry name" value="HAD_sf"/>
</dbReference>
<dbReference type="Proteomes" id="UP000257055">
    <property type="component" value="Unassembled WGS sequence"/>
</dbReference>
<reference evidence="12" key="1">
    <citation type="submission" date="2015-04" db="EMBL/GenBank/DDBJ databases">
        <authorList>
            <person name="Schardt J."/>
            <person name="Mueller-Herbst S."/>
            <person name="Scherer S."/>
            <person name="Huptas C."/>
        </authorList>
    </citation>
    <scope>NUCLEOTIDE SEQUENCE [LARGE SCALE GENOMIC DNA]</scope>
    <source>
        <strain evidence="12">Kiel-L1</strain>
    </source>
</reference>
<gene>
    <name evidence="11" type="ORF">UR08_00915</name>
</gene>
<evidence type="ECO:0000256" key="7">
    <source>
        <dbReference type="ARBA" id="ARBA00023065"/>
    </source>
</evidence>
<keyword evidence="12" id="KW-1185">Reference proteome</keyword>
<dbReference type="CDD" id="cd02609">
    <property type="entry name" value="P-type_ATPase"/>
    <property type="match status" value="1"/>
</dbReference>
<protein>
    <submittedName>
        <fullName evidence="11">Metal ABC transporter ATPase</fullName>
    </submittedName>
</protein>
<dbReference type="SUPFAM" id="SSF81653">
    <property type="entry name" value="Calcium ATPase, transduction domain A"/>
    <property type="match status" value="1"/>
</dbReference>
<keyword evidence="4 9" id="KW-0812">Transmembrane</keyword>
<dbReference type="Gene3D" id="3.40.1110.10">
    <property type="entry name" value="Calcium-transporting ATPase, cytoplasmic domain N"/>
    <property type="match status" value="1"/>
</dbReference>
<proteinExistence type="predicted"/>
<dbReference type="PROSITE" id="PS00154">
    <property type="entry name" value="ATPASE_E1_E2"/>
    <property type="match status" value="1"/>
</dbReference>
<evidence type="ECO:0000256" key="1">
    <source>
        <dbReference type="ARBA" id="ARBA00004141"/>
    </source>
</evidence>
<keyword evidence="3" id="KW-0597">Phosphoprotein</keyword>
<dbReference type="InterPro" id="IPR036412">
    <property type="entry name" value="HAD-like_sf"/>
</dbReference>
<dbReference type="Pfam" id="PF00702">
    <property type="entry name" value="Hydrolase"/>
    <property type="match status" value="1"/>
</dbReference>
<keyword evidence="2" id="KW-0813">Transport</keyword>
<evidence type="ECO:0000256" key="9">
    <source>
        <dbReference type="SAM" id="Phobius"/>
    </source>
</evidence>
<feature type="transmembrane region" description="Helical" evidence="9">
    <location>
        <begin position="756"/>
        <end position="777"/>
    </location>
</feature>
<comment type="caution">
    <text evidence="11">The sequence shown here is derived from an EMBL/GenBank/DDBJ whole genome shotgun (WGS) entry which is preliminary data.</text>
</comment>
<dbReference type="SUPFAM" id="SSF56784">
    <property type="entry name" value="HAD-like"/>
    <property type="match status" value="1"/>
</dbReference>
<dbReference type="InterPro" id="IPR044492">
    <property type="entry name" value="P_typ_ATPase_HD_dom"/>
</dbReference>
<dbReference type="GO" id="GO:0016887">
    <property type="term" value="F:ATP hydrolysis activity"/>
    <property type="evidence" value="ECO:0007669"/>
    <property type="project" value="InterPro"/>
</dbReference>
<evidence type="ECO:0000313" key="11">
    <source>
        <dbReference type="EMBL" id="RDX02132.1"/>
    </source>
</evidence>
<dbReference type="GO" id="GO:0005524">
    <property type="term" value="F:ATP binding"/>
    <property type="evidence" value="ECO:0007669"/>
    <property type="project" value="InterPro"/>
</dbReference>
<feature type="transmembrane region" description="Helical" evidence="9">
    <location>
        <begin position="253"/>
        <end position="285"/>
    </location>
</feature>
<dbReference type="GO" id="GO:0006811">
    <property type="term" value="P:monoatomic ion transport"/>
    <property type="evidence" value="ECO:0007669"/>
    <property type="project" value="UniProtKB-KW"/>
</dbReference>
<keyword evidence="7" id="KW-0406">Ion transport</keyword>
<dbReference type="NCBIfam" id="TIGR01494">
    <property type="entry name" value="ATPase_P-type"/>
    <property type="match status" value="2"/>
</dbReference>
<feature type="transmembrane region" description="Helical" evidence="9">
    <location>
        <begin position="601"/>
        <end position="621"/>
    </location>
</feature>
<feature type="transmembrane region" description="Helical" evidence="9">
    <location>
        <begin position="627"/>
        <end position="649"/>
    </location>
</feature>
<evidence type="ECO:0000256" key="8">
    <source>
        <dbReference type="ARBA" id="ARBA00023136"/>
    </source>
</evidence>
<keyword evidence="6 9" id="KW-1133">Transmembrane helix</keyword>
<name>A0A3D8TTH8_9LIST</name>
<dbReference type="PANTHER" id="PTHR42861">
    <property type="entry name" value="CALCIUM-TRANSPORTING ATPASE"/>
    <property type="match status" value="1"/>
</dbReference>
<feature type="transmembrane region" description="Helical" evidence="9">
    <location>
        <begin position="669"/>
        <end position="693"/>
    </location>
</feature>
<feature type="domain" description="P-type ATPase A" evidence="10">
    <location>
        <begin position="108"/>
        <end position="205"/>
    </location>
</feature>
<evidence type="ECO:0000256" key="6">
    <source>
        <dbReference type="ARBA" id="ARBA00022989"/>
    </source>
</evidence>
<comment type="subcellular location">
    <subcellularLocation>
        <location evidence="1">Membrane</location>
        <topology evidence="1">Multi-pass membrane protein</topology>
    </subcellularLocation>
</comment>
<evidence type="ECO:0000256" key="3">
    <source>
        <dbReference type="ARBA" id="ARBA00022553"/>
    </source>
</evidence>
<feature type="transmembrane region" description="Helical" evidence="9">
    <location>
        <begin position="223"/>
        <end position="241"/>
    </location>
</feature>
<dbReference type="PRINTS" id="PR00120">
    <property type="entry name" value="HATPASE"/>
</dbReference>
<dbReference type="InterPro" id="IPR023299">
    <property type="entry name" value="ATPase_P-typ_cyto_dom_N"/>
</dbReference>
<dbReference type="Gene3D" id="2.70.150.10">
    <property type="entry name" value="Calcium-transporting ATPase, cytoplasmic transduction domain A"/>
    <property type="match status" value="1"/>
</dbReference>
<dbReference type="SFLD" id="SFLDF00027">
    <property type="entry name" value="p-type_atpase"/>
    <property type="match status" value="1"/>
</dbReference>
<dbReference type="PRINTS" id="PR00119">
    <property type="entry name" value="CATATPASE"/>
</dbReference>
<evidence type="ECO:0000313" key="12">
    <source>
        <dbReference type="Proteomes" id="UP000257055"/>
    </source>
</evidence>
<feature type="transmembrane region" description="Helical" evidence="9">
    <location>
        <begin position="723"/>
        <end position="744"/>
    </location>
</feature>
<feature type="transmembrane region" description="Helical" evidence="9">
    <location>
        <begin position="77"/>
        <end position="95"/>
    </location>
</feature>
<organism evidence="11 12">
    <name type="scientific">Listeria kieliensis</name>
    <dbReference type="NCBI Taxonomy" id="1621700"/>
    <lineage>
        <taxon>Bacteria</taxon>
        <taxon>Bacillati</taxon>
        <taxon>Bacillota</taxon>
        <taxon>Bacilli</taxon>
        <taxon>Bacillales</taxon>
        <taxon>Listeriaceae</taxon>
        <taxon>Listeria</taxon>
    </lineage>
</organism>